<evidence type="ECO:0000256" key="4">
    <source>
        <dbReference type="ARBA" id="ARBA00022827"/>
    </source>
</evidence>
<dbReference type="STRING" id="454136.NIES2119_07345"/>
<dbReference type="Gene3D" id="3.50.50.60">
    <property type="entry name" value="FAD/NAD(P)-binding domain"/>
    <property type="match status" value="2"/>
</dbReference>
<accession>A0A1U7INW8</accession>
<comment type="cofactor">
    <cofactor evidence="1">
        <name>FAD</name>
        <dbReference type="ChEBI" id="CHEBI:57692"/>
    </cofactor>
</comment>
<evidence type="ECO:0000313" key="9">
    <source>
        <dbReference type="Proteomes" id="UP000185860"/>
    </source>
</evidence>
<evidence type="ECO:0000256" key="6">
    <source>
        <dbReference type="ARBA" id="ARBA00023033"/>
    </source>
</evidence>
<evidence type="ECO:0000256" key="1">
    <source>
        <dbReference type="ARBA" id="ARBA00001974"/>
    </source>
</evidence>
<gene>
    <name evidence="8" type="ORF">NIES2119_07345</name>
</gene>
<dbReference type="InterPro" id="IPR036188">
    <property type="entry name" value="FAD/NAD-bd_sf"/>
</dbReference>
<organism evidence="8 9">
    <name type="scientific">[Phormidium ambiguum] IAM M-71</name>
    <dbReference type="NCBI Taxonomy" id="454136"/>
    <lineage>
        <taxon>Bacteria</taxon>
        <taxon>Bacillati</taxon>
        <taxon>Cyanobacteriota</taxon>
        <taxon>Cyanophyceae</taxon>
        <taxon>Oscillatoriophycideae</taxon>
        <taxon>Aerosakkonematales</taxon>
        <taxon>Aerosakkonemataceae</taxon>
        <taxon>Floridanema</taxon>
    </lineage>
</organism>
<feature type="domain" description="FAD-binding" evidence="7">
    <location>
        <begin position="13"/>
        <end position="327"/>
    </location>
</feature>
<dbReference type="SUPFAM" id="SSF51905">
    <property type="entry name" value="FAD/NAD(P)-binding domain"/>
    <property type="match status" value="1"/>
</dbReference>
<dbReference type="PRINTS" id="PR00420">
    <property type="entry name" value="RNGMNOXGNASE"/>
</dbReference>
<dbReference type="EMBL" id="MRCE01000006">
    <property type="protein sequence ID" value="OKH38949.1"/>
    <property type="molecule type" value="Genomic_DNA"/>
</dbReference>
<dbReference type="PANTHER" id="PTHR43876:SF7">
    <property type="entry name" value="UBIQUINONE BIOSYNTHESIS MONOOXYGENASE COQ6, MITOCHONDRIAL"/>
    <property type="match status" value="1"/>
</dbReference>
<sequence>MSVNPTSEIKLDYDLAIVGGGIVGATLAAALKDSGLSVALIEAQVESVSVAKGRAYAISLLSGRIYDGIGIWDKIEPQITSFKQIQLSDADHPQIVQFYPPELATDKLGYAAEHRVLLTALQEFLQTSPNVSYLCPAEVIKADYQKDLVEIQLRLNGELKTIKTRLLVGADGAKSRIRQAAGIKTRGWHYWQSCVVATIKPEKPHNNVAYERFWPSGPMGVLPLPGNRFQIVWTWPHADAKAMQELDESEFLQKLEYYTGNKFGKLELLGDRYVFPVQLMQSDRYTLPRLALIGDAAHGCHPVAGQGMNLGIRDAAALAQILKTAHQKSEDIGNIQVLKRYENWRKQENLVILGFTDFLDRVFSNQFLPLVFIRRFGLWMLRNITPFKKFALQLMTGLKGRPPQVSQL</sequence>
<keyword evidence="5" id="KW-0560">Oxidoreductase</keyword>
<dbReference type="OrthoDB" id="9766816at2"/>
<dbReference type="PANTHER" id="PTHR43876">
    <property type="entry name" value="UBIQUINONE BIOSYNTHESIS MONOOXYGENASE COQ6, MITOCHONDRIAL"/>
    <property type="match status" value="1"/>
</dbReference>
<dbReference type="InterPro" id="IPR018168">
    <property type="entry name" value="Ubi_Hdrlase_CS"/>
</dbReference>
<dbReference type="GO" id="GO:0071949">
    <property type="term" value="F:FAD binding"/>
    <property type="evidence" value="ECO:0007669"/>
    <property type="project" value="InterPro"/>
</dbReference>
<evidence type="ECO:0000256" key="5">
    <source>
        <dbReference type="ARBA" id="ARBA00023002"/>
    </source>
</evidence>
<proteinExistence type="inferred from homology"/>
<dbReference type="GO" id="GO:0004497">
    <property type="term" value="F:monooxygenase activity"/>
    <property type="evidence" value="ECO:0007669"/>
    <property type="project" value="UniProtKB-KW"/>
</dbReference>
<dbReference type="FunFam" id="3.50.50.60:FF:000021">
    <property type="entry name" value="Ubiquinone biosynthesis monooxygenase COQ6"/>
    <property type="match status" value="1"/>
</dbReference>
<dbReference type="InterPro" id="IPR002938">
    <property type="entry name" value="FAD-bd"/>
</dbReference>
<dbReference type="InterPro" id="IPR010971">
    <property type="entry name" value="UbiH/COQ6"/>
</dbReference>
<evidence type="ECO:0000256" key="2">
    <source>
        <dbReference type="ARBA" id="ARBA00005349"/>
    </source>
</evidence>
<evidence type="ECO:0000259" key="7">
    <source>
        <dbReference type="Pfam" id="PF01494"/>
    </source>
</evidence>
<reference evidence="8 9" key="1">
    <citation type="submission" date="2016-11" db="EMBL/GenBank/DDBJ databases">
        <title>Draft Genome Sequences of Nine Cyanobacterial Strains from Diverse Habitats.</title>
        <authorList>
            <person name="Zhu T."/>
            <person name="Hou S."/>
            <person name="Lu X."/>
            <person name="Hess W.R."/>
        </authorList>
    </citation>
    <scope>NUCLEOTIDE SEQUENCE [LARGE SCALE GENOMIC DNA]</scope>
    <source>
        <strain evidence="8 9">IAM M-71</strain>
    </source>
</reference>
<keyword evidence="4" id="KW-0274">FAD</keyword>
<dbReference type="InterPro" id="IPR051205">
    <property type="entry name" value="UbiH/COQ6_monooxygenase"/>
</dbReference>
<comment type="caution">
    <text evidence="8">The sequence shown here is derived from an EMBL/GenBank/DDBJ whole genome shotgun (WGS) entry which is preliminary data.</text>
</comment>
<comment type="similarity">
    <text evidence="2">Belongs to the UbiH/COQ6 family.</text>
</comment>
<evidence type="ECO:0000256" key="3">
    <source>
        <dbReference type="ARBA" id="ARBA00022630"/>
    </source>
</evidence>
<keyword evidence="6" id="KW-0503">Monooxygenase</keyword>
<dbReference type="NCBIfam" id="TIGR01988">
    <property type="entry name" value="Ubi-OHases"/>
    <property type="match status" value="1"/>
</dbReference>
<dbReference type="Pfam" id="PF01494">
    <property type="entry name" value="FAD_binding_3"/>
    <property type="match status" value="1"/>
</dbReference>
<dbReference type="GO" id="GO:0110142">
    <property type="term" value="C:ubiquinone biosynthesis complex"/>
    <property type="evidence" value="ECO:0007669"/>
    <property type="project" value="UniProtKB-ARBA"/>
</dbReference>
<dbReference type="Proteomes" id="UP000185860">
    <property type="component" value="Unassembled WGS sequence"/>
</dbReference>
<dbReference type="GO" id="GO:0006744">
    <property type="term" value="P:ubiquinone biosynthetic process"/>
    <property type="evidence" value="ECO:0007669"/>
    <property type="project" value="InterPro"/>
</dbReference>
<dbReference type="NCBIfam" id="NF005612">
    <property type="entry name" value="PRK07364.1"/>
    <property type="match status" value="1"/>
</dbReference>
<dbReference type="RefSeq" id="WP_073592811.1">
    <property type="nucleotide sequence ID" value="NZ_MRCE01000006.1"/>
</dbReference>
<dbReference type="PROSITE" id="PS01304">
    <property type="entry name" value="UBIH"/>
    <property type="match status" value="1"/>
</dbReference>
<dbReference type="GO" id="GO:0016705">
    <property type="term" value="F:oxidoreductase activity, acting on paired donors, with incorporation or reduction of molecular oxygen"/>
    <property type="evidence" value="ECO:0007669"/>
    <property type="project" value="InterPro"/>
</dbReference>
<dbReference type="AlphaFoldDB" id="A0A1U7INW8"/>
<name>A0A1U7INW8_9CYAN</name>
<keyword evidence="3" id="KW-0285">Flavoprotein</keyword>
<protein>
    <submittedName>
        <fullName evidence="8">2-octaprenyl-6-methoxyphenyl hydroxylase</fullName>
    </submittedName>
</protein>
<evidence type="ECO:0000313" key="8">
    <source>
        <dbReference type="EMBL" id="OKH38949.1"/>
    </source>
</evidence>